<dbReference type="PANTHER" id="PTHR22777:SF32">
    <property type="entry name" value="UPF0053 INNER MEMBRANE PROTEIN YFJD"/>
    <property type="match status" value="1"/>
</dbReference>
<dbReference type="RefSeq" id="WP_177171171.1">
    <property type="nucleotide sequence ID" value="NZ_FOIL01000015.1"/>
</dbReference>
<feature type="domain" description="CBS" evidence="11">
    <location>
        <begin position="211"/>
        <end position="271"/>
    </location>
</feature>
<dbReference type="eggNOG" id="COG1253">
    <property type="taxonomic scope" value="Bacteria"/>
</dbReference>
<dbReference type="GO" id="GO:0050660">
    <property type="term" value="F:flavin adenine dinucleotide binding"/>
    <property type="evidence" value="ECO:0007669"/>
    <property type="project" value="InterPro"/>
</dbReference>
<dbReference type="Pfam" id="PF03471">
    <property type="entry name" value="CorC_HlyC"/>
    <property type="match status" value="1"/>
</dbReference>
<dbReference type="InterPro" id="IPR046342">
    <property type="entry name" value="CBS_dom_sf"/>
</dbReference>
<dbReference type="Pfam" id="PF01595">
    <property type="entry name" value="CNNM"/>
    <property type="match status" value="1"/>
</dbReference>
<feature type="transmembrane region" description="Helical" evidence="10">
    <location>
        <begin position="93"/>
        <end position="114"/>
    </location>
</feature>
<dbReference type="AlphaFoldDB" id="A0A1I0DXZ2"/>
<feature type="domain" description="CBS" evidence="11">
    <location>
        <begin position="281"/>
        <end position="338"/>
    </location>
</feature>
<dbReference type="SMART" id="SM01091">
    <property type="entry name" value="CorC_HlyC"/>
    <property type="match status" value="1"/>
</dbReference>
<dbReference type="Proteomes" id="UP000199820">
    <property type="component" value="Unassembled WGS sequence"/>
</dbReference>
<keyword evidence="7 9" id="KW-0129">CBS domain</keyword>
<dbReference type="Gene3D" id="3.10.580.10">
    <property type="entry name" value="CBS-domain"/>
    <property type="match status" value="1"/>
</dbReference>
<dbReference type="Gene3D" id="3.30.465.10">
    <property type="match status" value="1"/>
</dbReference>
<evidence type="ECO:0000256" key="3">
    <source>
        <dbReference type="ARBA" id="ARBA00022475"/>
    </source>
</evidence>
<keyword evidence="8 10" id="KW-0472">Membrane</keyword>
<protein>
    <submittedName>
        <fullName evidence="12">Putative hemolysin</fullName>
    </submittedName>
</protein>
<evidence type="ECO:0000256" key="4">
    <source>
        <dbReference type="ARBA" id="ARBA00022692"/>
    </source>
</evidence>
<feature type="transmembrane region" description="Helical" evidence="10">
    <location>
        <begin position="12"/>
        <end position="33"/>
    </location>
</feature>
<keyword evidence="6 10" id="KW-1133">Transmembrane helix</keyword>
<keyword evidence="13" id="KW-1185">Reference proteome</keyword>
<dbReference type="FunFam" id="3.10.580.10:FF:000002">
    <property type="entry name" value="Magnesium/cobalt efflux protein CorC"/>
    <property type="match status" value="1"/>
</dbReference>
<feature type="transmembrane region" description="Helical" evidence="10">
    <location>
        <begin position="134"/>
        <end position="153"/>
    </location>
</feature>
<evidence type="ECO:0000256" key="6">
    <source>
        <dbReference type="ARBA" id="ARBA00022989"/>
    </source>
</evidence>
<evidence type="ECO:0000259" key="11">
    <source>
        <dbReference type="PROSITE" id="PS51371"/>
    </source>
</evidence>
<accession>A0A1I0DXZ2</accession>
<dbReference type="EMBL" id="FOIL01000015">
    <property type="protein sequence ID" value="SET37430.1"/>
    <property type="molecule type" value="Genomic_DNA"/>
</dbReference>
<dbReference type="PROSITE" id="PS51371">
    <property type="entry name" value="CBS"/>
    <property type="match status" value="2"/>
</dbReference>
<evidence type="ECO:0000313" key="12">
    <source>
        <dbReference type="EMBL" id="SET37430.1"/>
    </source>
</evidence>
<dbReference type="Pfam" id="PF00571">
    <property type="entry name" value="CBS"/>
    <property type="match status" value="2"/>
</dbReference>
<dbReference type="PANTHER" id="PTHR22777">
    <property type="entry name" value="HEMOLYSIN-RELATED"/>
    <property type="match status" value="1"/>
</dbReference>
<sequence length="456" mass="50919">MEMDIHQYWPAGILTILAVSVILAVFYGFGSAIQNLNQTELEDQSEDGDPDAKALMELIDEPKGFISSLHLIEQVLCMTEGVTGYLLLRDLPWAAIPAAILGTALFTVVFGIVIPRKRGADYPEIWAKRLLHPVSAVIAILSPFRAVIRWLSYPLLRLIGTDPAVDHEQVTRDDLKYLVTEGHENGVLKAQEAEMVNNVFELGKKSAGDIMTHRSGIVALDGEMILHDAVDFILNEAANSRFPVYLDTIDRIIGVIHIRDVLQFSEENKNRQRKLKELKGLIREPYFIPEIASIDQLFHQMQTKKVHMAVVIDEYGQTAGLITMEDILEEIVGNIEDEYDEDEERITRRGDGSFLLAGDTPLEDVARALDIEFDEKTLESFETISGYLIGQLGRIPEEHEKPIIRSCGWTFRVRDVRRRTLHLIYALKPGANAAAGGAQAAEAAADRIPENAQAGE</sequence>
<dbReference type="SUPFAM" id="SSF56176">
    <property type="entry name" value="FAD-binding/transporter-associated domain-like"/>
    <property type="match status" value="1"/>
</dbReference>
<evidence type="ECO:0000256" key="10">
    <source>
        <dbReference type="SAM" id="Phobius"/>
    </source>
</evidence>
<evidence type="ECO:0000256" key="5">
    <source>
        <dbReference type="ARBA" id="ARBA00022737"/>
    </source>
</evidence>
<comment type="subcellular location">
    <subcellularLocation>
        <location evidence="1">Cell membrane</location>
        <topology evidence="1">Multi-pass membrane protein</topology>
    </subcellularLocation>
</comment>
<evidence type="ECO:0000256" key="7">
    <source>
        <dbReference type="ARBA" id="ARBA00023122"/>
    </source>
</evidence>
<keyword evidence="4 10" id="KW-0812">Transmembrane</keyword>
<dbReference type="GO" id="GO:0005886">
    <property type="term" value="C:plasma membrane"/>
    <property type="evidence" value="ECO:0007669"/>
    <property type="project" value="UniProtKB-SubCell"/>
</dbReference>
<organism evidence="12 13">
    <name type="scientific">[Clostridium] aminophilum</name>
    <dbReference type="NCBI Taxonomy" id="1526"/>
    <lineage>
        <taxon>Bacteria</taxon>
        <taxon>Bacillati</taxon>
        <taxon>Bacillota</taxon>
        <taxon>Clostridia</taxon>
        <taxon>Lachnospirales</taxon>
        <taxon>Lachnospiraceae</taxon>
    </lineage>
</organism>
<dbReference type="InterPro" id="IPR044751">
    <property type="entry name" value="Ion_transp-like_CBS"/>
</dbReference>
<evidence type="ECO:0000256" key="1">
    <source>
        <dbReference type="ARBA" id="ARBA00004651"/>
    </source>
</evidence>
<evidence type="ECO:0000256" key="2">
    <source>
        <dbReference type="ARBA" id="ARBA00006337"/>
    </source>
</evidence>
<dbReference type="InterPro" id="IPR000644">
    <property type="entry name" value="CBS_dom"/>
</dbReference>
<reference evidence="12 13" key="1">
    <citation type="submission" date="2016-10" db="EMBL/GenBank/DDBJ databases">
        <authorList>
            <person name="de Groot N.N."/>
        </authorList>
    </citation>
    <scope>NUCLEOTIDE SEQUENCE [LARGE SCALE GENOMIC DNA]</scope>
    <source>
        <strain evidence="12 13">KH1P1</strain>
    </source>
</reference>
<dbReference type="InterPro" id="IPR002550">
    <property type="entry name" value="CNNM"/>
</dbReference>
<dbReference type="InterPro" id="IPR005170">
    <property type="entry name" value="Transptr-assoc_dom"/>
</dbReference>
<keyword evidence="5" id="KW-0677">Repeat</keyword>
<name>A0A1I0DXZ2_9FIRM</name>
<dbReference type="InterPro" id="IPR016169">
    <property type="entry name" value="FAD-bd_PCMH_sub2"/>
</dbReference>
<keyword evidence="3" id="KW-1003">Cell membrane</keyword>
<evidence type="ECO:0000256" key="8">
    <source>
        <dbReference type="ARBA" id="ARBA00023136"/>
    </source>
</evidence>
<gene>
    <name evidence="12" type="ORF">SAMN04487771_101520</name>
</gene>
<evidence type="ECO:0000256" key="9">
    <source>
        <dbReference type="PROSITE-ProRule" id="PRU00703"/>
    </source>
</evidence>
<comment type="similarity">
    <text evidence="2">Belongs to the UPF0053 family.</text>
</comment>
<dbReference type="InterPro" id="IPR036318">
    <property type="entry name" value="FAD-bd_PCMH-like_sf"/>
</dbReference>
<dbReference type="SUPFAM" id="SSF54631">
    <property type="entry name" value="CBS-domain pair"/>
    <property type="match status" value="1"/>
</dbReference>
<dbReference type="STRING" id="1526.SAMN02910262_02256"/>
<proteinExistence type="inferred from homology"/>
<evidence type="ECO:0000313" key="13">
    <source>
        <dbReference type="Proteomes" id="UP000199820"/>
    </source>
</evidence>
<dbReference type="CDD" id="cd04590">
    <property type="entry name" value="CBS_pair_CorC_HlyC_assoc"/>
    <property type="match status" value="1"/>
</dbReference>